<dbReference type="InterPro" id="IPR036388">
    <property type="entry name" value="WH-like_DNA-bd_sf"/>
</dbReference>
<keyword evidence="2" id="KW-1185">Reference proteome</keyword>
<dbReference type="InParanoid" id="A0A4R5DHV6"/>
<gene>
    <name evidence="1" type="ORF">E1269_09360</name>
</gene>
<proteinExistence type="predicted"/>
<dbReference type="EMBL" id="SMKZ01000010">
    <property type="protein sequence ID" value="TDE11464.1"/>
    <property type="molecule type" value="Genomic_DNA"/>
</dbReference>
<accession>A0A4R5DHV6</accession>
<dbReference type="RefSeq" id="WP_131893694.1">
    <property type="nucleotide sequence ID" value="NZ_SMKZ01000010.1"/>
</dbReference>
<comment type="caution">
    <text evidence="1">The sequence shown here is derived from an EMBL/GenBank/DDBJ whole genome shotgun (WGS) entry which is preliminary data.</text>
</comment>
<dbReference type="Gene3D" id="1.10.10.10">
    <property type="entry name" value="Winged helix-like DNA-binding domain superfamily/Winged helix DNA-binding domain"/>
    <property type="match status" value="1"/>
</dbReference>
<evidence type="ECO:0000313" key="1">
    <source>
        <dbReference type="EMBL" id="TDE11464.1"/>
    </source>
</evidence>
<organism evidence="1 2">
    <name type="scientific">Jiangella asiatica</name>
    <dbReference type="NCBI Taxonomy" id="2530372"/>
    <lineage>
        <taxon>Bacteria</taxon>
        <taxon>Bacillati</taxon>
        <taxon>Actinomycetota</taxon>
        <taxon>Actinomycetes</taxon>
        <taxon>Jiangellales</taxon>
        <taxon>Jiangellaceae</taxon>
        <taxon>Jiangella</taxon>
    </lineage>
</organism>
<reference evidence="1 2" key="1">
    <citation type="submission" date="2019-03" db="EMBL/GenBank/DDBJ databases">
        <title>Draft genome sequences of novel Actinobacteria.</title>
        <authorList>
            <person name="Sahin N."/>
            <person name="Ay H."/>
            <person name="Saygin H."/>
        </authorList>
    </citation>
    <scope>NUCLEOTIDE SEQUENCE [LARGE SCALE GENOMIC DNA]</scope>
    <source>
        <strain evidence="1 2">5K138</strain>
    </source>
</reference>
<dbReference type="SUPFAM" id="SSF46785">
    <property type="entry name" value="Winged helix' DNA-binding domain"/>
    <property type="match status" value="1"/>
</dbReference>
<dbReference type="AlphaFoldDB" id="A0A4R5DHV6"/>
<dbReference type="InterPro" id="IPR036390">
    <property type="entry name" value="WH_DNA-bd_sf"/>
</dbReference>
<sequence>MSTTIGVIAPHDLITGIAAVVREQPGTVVMELPYADDGEARELVTKHADVDGWLFSGIVPYAAAAAAHEPFPGPVTYIEYSGPTLAQALLLLTQRGHDISRISVDTLPTDDVTQTYAEAGIPASDVHVLPFSADASVAEAIEFHRSRHTGPGGTHVAITCISAVHAAIADEVPTLRLAPLAASVRIALRQLLLAGSNQLAEDAQVAVGMIQTSGGDAGLAAEAAALGGSLATAVGGSHLLITTRGPLYAATSGFTSLPMLGRLADHHDVVRIGLGLGDTAAAAETRARHALARARVLGDVRAILSLRDGTDMLLDVPATRSAMDTISLPVLARRVGVSVPRLRALQRLREATDDEALTTRDVADHLGIQLRTAHQIVQRLERGGLAERTGHLNPERAGRPHTLYRLIV</sequence>
<evidence type="ECO:0000313" key="2">
    <source>
        <dbReference type="Proteomes" id="UP000294739"/>
    </source>
</evidence>
<name>A0A4R5DHV6_9ACTN</name>
<dbReference type="OrthoDB" id="5197207at2"/>
<protein>
    <submittedName>
        <fullName evidence="1">MarR family transcriptional regulator</fullName>
    </submittedName>
</protein>
<dbReference type="Proteomes" id="UP000294739">
    <property type="component" value="Unassembled WGS sequence"/>
</dbReference>